<protein>
    <recommendedName>
        <fullName evidence="6">Secreted hydrolase</fullName>
    </recommendedName>
</protein>
<reference evidence="2 4" key="1">
    <citation type="submission" date="2015-11" db="EMBL/GenBank/DDBJ databases">
        <title>Genomic analysis of 38 Legionella species identifies large and diverse effector repertoires.</title>
        <authorList>
            <person name="Burstein D."/>
            <person name="Amaro F."/>
            <person name="Zusman T."/>
            <person name="Lifshitz Z."/>
            <person name="Cohen O."/>
            <person name="Gilbert J.A."/>
            <person name="Pupko T."/>
            <person name="Shuman H.A."/>
            <person name="Segal G."/>
        </authorList>
    </citation>
    <scope>NUCLEOTIDE SEQUENCE [LARGE SCALE GENOMIC DNA]</scope>
    <source>
        <strain evidence="2 4">ATCC 43877</strain>
    </source>
</reference>
<evidence type="ECO:0000313" key="2">
    <source>
        <dbReference type="EMBL" id="KTD32327.1"/>
    </source>
</evidence>
<evidence type="ECO:0008006" key="6">
    <source>
        <dbReference type="Google" id="ProtNLM"/>
    </source>
</evidence>
<keyword evidence="4" id="KW-1185">Reference proteome</keyword>
<evidence type="ECO:0000313" key="3">
    <source>
        <dbReference type="EMBL" id="STX62424.1"/>
    </source>
</evidence>
<dbReference type="Proteomes" id="UP000054985">
    <property type="component" value="Unassembled WGS sequence"/>
</dbReference>
<dbReference type="OrthoDB" id="5653897at2"/>
<dbReference type="Proteomes" id="UP000254040">
    <property type="component" value="Unassembled WGS sequence"/>
</dbReference>
<feature type="chain" id="PRO_5016937511" description="Secreted hydrolase" evidence="1">
    <location>
        <begin position="24"/>
        <end position="322"/>
    </location>
</feature>
<evidence type="ECO:0000313" key="5">
    <source>
        <dbReference type="Proteomes" id="UP000254040"/>
    </source>
</evidence>
<accession>A0A378JV14</accession>
<dbReference type="STRING" id="39962.Lmor_2265"/>
<evidence type="ECO:0000256" key="1">
    <source>
        <dbReference type="SAM" id="SignalP"/>
    </source>
</evidence>
<evidence type="ECO:0000313" key="4">
    <source>
        <dbReference type="Proteomes" id="UP000054985"/>
    </source>
</evidence>
<dbReference type="EMBL" id="UGOG01000001">
    <property type="protein sequence ID" value="STX62424.1"/>
    <property type="molecule type" value="Genomic_DNA"/>
</dbReference>
<keyword evidence="1" id="KW-0732">Signal</keyword>
<dbReference type="EMBL" id="LNYN01000029">
    <property type="protein sequence ID" value="KTD32327.1"/>
    <property type="molecule type" value="Genomic_DNA"/>
</dbReference>
<sequence length="322" mass="35585">MISVRIWILLFSLITVLSSTVCAADVDSEEASEILQPVEPLVGSWTFSGMVTNESGDRYGYFFQIQRQGTDFHTKTALIDGQTNKLVLFYEGNEQIEHSTQLNWQVGRSFIRYNPINDSWIFGVKAEEGKGFNFKVDMLKQASETKETLILRPGVELQALQTSQLNGHIQTGTENKEQFVTGNNAWFGKLWFSKEQNSSHDISTTFCRLSDDNGFYSANLKEADATGAAVAGWRDPAGNKVKMSQFLSIKSIDPNQCLLSLGLPKISLRVLNTLNTAEHSAVKPPLSVAGFSKDNPKGFCFITEQSFTQVKDAAITAVSATA</sequence>
<dbReference type="RefSeq" id="WP_028383062.1">
    <property type="nucleotide sequence ID" value="NZ_CAAAJG010000003.1"/>
</dbReference>
<dbReference type="AlphaFoldDB" id="A0A378JV14"/>
<name>A0A378JV14_9GAMM</name>
<organism evidence="3 5">
    <name type="scientific">Legionella moravica</name>
    <dbReference type="NCBI Taxonomy" id="39962"/>
    <lineage>
        <taxon>Bacteria</taxon>
        <taxon>Pseudomonadati</taxon>
        <taxon>Pseudomonadota</taxon>
        <taxon>Gammaproteobacteria</taxon>
        <taxon>Legionellales</taxon>
        <taxon>Legionellaceae</taxon>
        <taxon>Legionella</taxon>
    </lineage>
</organism>
<reference evidence="3 5" key="2">
    <citation type="submission" date="2018-06" db="EMBL/GenBank/DDBJ databases">
        <authorList>
            <consortium name="Pathogen Informatics"/>
            <person name="Doyle S."/>
        </authorList>
    </citation>
    <scope>NUCLEOTIDE SEQUENCE [LARGE SCALE GENOMIC DNA]</scope>
    <source>
        <strain evidence="3 5">NCTC12239</strain>
    </source>
</reference>
<proteinExistence type="predicted"/>
<feature type="signal peptide" evidence="1">
    <location>
        <begin position="1"/>
        <end position="23"/>
    </location>
</feature>
<gene>
    <name evidence="2" type="ORF">Lmor_2265</name>
    <name evidence="3" type="ORF">NCTC12239_01355</name>
</gene>